<comment type="caution">
    <text evidence="2">The sequence shown here is derived from an EMBL/GenBank/DDBJ whole genome shotgun (WGS) entry which is preliminary data.</text>
</comment>
<dbReference type="Proteomes" id="UP001431634">
    <property type="component" value="Unassembled WGS sequence"/>
</dbReference>
<dbReference type="SUPFAM" id="SSF142433">
    <property type="entry name" value="CinA-like"/>
    <property type="match status" value="1"/>
</dbReference>
<gene>
    <name evidence="2" type="ORF">QJV27_02435</name>
</gene>
<feature type="domain" description="CinA C-terminal" evidence="1">
    <location>
        <begin position="15"/>
        <end position="163"/>
    </location>
</feature>
<evidence type="ECO:0000313" key="3">
    <source>
        <dbReference type="Proteomes" id="UP001431634"/>
    </source>
</evidence>
<sequence>MNIDILKNTLQSLCLEFSKLCNDRKLKLVTAESCTAGLISGYLTDLPGSSAYIEGGFVTYSNHMKAKVLGVSEYSLNEFGAVSEQVAREMVQGALNNALMANIGVAVTGIAGPEGGSHHKPVGCVWIAVQRNNKPAIAKKFMFSGNREAVRLQTVIEAVKLLQYIAQD</sequence>
<evidence type="ECO:0000259" key="1">
    <source>
        <dbReference type="Pfam" id="PF02464"/>
    </source>
</evidence>
<evidence type="ECO:0000313" key="2">
    <source>
        <dbReference type="EMBL" id="MDI2090249.1"/>
    </source>
</evidence>
<dbReference type="Gene3D" id="3.90.950.20">
    <property type="entry name" value="CinA-like"/>
    <property type="match status" value="1"/>
</dbReference>
<dbReference type="InterPro" id="IPR036653">
    <property type="entry name" value="CinA-like_C"/>
</dbReference>
<name>A0ABT6PZK2_9PROT</name>
<organism evidence="2 3">
    <name type="scientific">Commensalibacter oyaizuii</name>
    <dbReference type="NCBI Taxonomy" id="3043873"/>
    <lineage>
        <taxon>Bacteria</taxon>
        <taxon>Pseudomonadati</taxon>
        <taxon>Pseudomonadota</taxon>
        <taxon>Alphaproteobacteria</taxon>
        <taxon>Acetobacterales</taxon>
        <taxon>Acetobacteraceae</taxon>
    </lineage>
</organism>
<protein>
    <submittedName>
        <fullName evidence="2">CinA family protein</fullName>
    </submittedName>
</protein>
<dbReference type="NCBIfam" id="TIGR00199">
    <property type="entry name" value="PncC_domain"/>
    <property type="match status" value="1"/>
</dbReference>
<dbReference type="InterPro" id="IPR008136">
    <property type="entry name" value="CinA_C"/>
</dbReference>
<dbReference type="EMBL" id="JASBAO010000001">
    <property type="protein sequence ID" value="MDI2090249.1"/>
    <property type="molecule type" value="Genomic_DNA"/>
</dbReference>
<proteinExistence type="predicted"/>
<accession>A0ABT6PZK2</accession>
<reference evidence="2" key="1">
    <citation type="submission" date="2023-05" db="EMBL/GenBank/DDBJ databases">
        <title>Whole genome sequence of Commensalibacter sp.</title>
        <authorList>
            <person name="Charoenyingcharoen P."/>
            <person name="Yukphan P."/>
        </authorList>
    </citation>
    <scope>NUCLEOTIDE SEQUENCE</scope>
    <source>
        <strain evidence="2">TBRC 16381</strain>
    </source>
</reference>
<keyword evidence="3" id="KW-1185">Reference proteome</keyword>
<dbReference type="RefSeq" id="WP_281447398.1">
    <property type="nucleotide sequence ID" value="NZ_JASBAO010000001.1"/>
</dbReference>
<dbReference type="Pfam" id="PF02464">
    <property type="entry name" value="CinA"/>
    <property type="match status" value="1"/>
</dbReference>